<dbReference type="AlphaFoldDB" id="A0A9P6UA50"/>
<dbReference type="Pfam" id="PF10250">
    <property type="entry name" value="O-FucT"/>
    <property type="match status" value="1"/>
</dbReference>
<dbReference type="InterPro" id="IPR045130">
    <property type="entry name" value="OFUT2-like"/>
</dbReference>
<keyword evidence="9" id="KW-1133">Transmembrane helix</keyword>
<evidence type="ECO:0000256" key="1">
    <source>
        <dbReference type="ARBA" id="ARBA00004240"/>
    </source>
</evidence>
<accession>A0A9P6UA50</accession>
<reference evidence="10" key="1">
    <citation type="journal article" date="2020" name="Fungal Divers.">
        <title>Resolving the Mortierellaceae phylogeny through synthesis of multi-gene phylogenetics and phylogenomics.</title>
        <authorList>
            <person name="Vandepol N."/>
            <person name="Liber J."/>
            <person name="Desiro A."/>
            <person name="Na H."/>
            <person name="Kennedy M."/>
            <person name="Barry K."/>
            <person name="Grigoriev I.V."/>
            <person name="Miller A.N."/>
            <person name="O'Donnell K."/>
            <person name="Stajich J.E."/>
            <person name="Bonito G."/>
        </authorList>
    </citation>
    <scope>NUCLEOTIDE SEQUENCE</scope>
    <source>
        <strain evidence="10">KOD948</strain>
    </source>
</reference>
<organism evidence="10 11">
    <name type="scientific">Mortierella polycephala</name>
    <dbReference type="NCBI Taxonomy" id="41804"/>
    <lineage>
        <taxon>Eukaryota</taxon>
        <taxon>Fungi</taxon>
        <taxon>Fungi incertae sedis</taxon>
        <taxon>Mucoromycota</taxon>
        <taxon>Mortierellomycotina</taxon>
        <taxon>Mortierellomycetes</taxon>
        <taxon>Mortierellales</taxon>
        <taxon>Mortierellaceae</taxon>
        <taxon>Mortierella</taxon>
    </lineage>
</organism>
<evidence type="ECO:0000256" key="8">
    <source>
        <dbReference type="ARBA" id="ARBA00026232"/>
    </source>
</evidence>
<evidence type="ECO:0000256" key="4">
    <source>
        <dbReference type="ARBA" id="ARBA00022824"/>
    </source>
</evidence>
<comment type="caution">
    <text evidence="10">The sequence shown here is derived from an EMBL/GenBank/DDBJ whole genome shotgun (WGS) entry which is preliminary data.</text>
</comment>
<comment type="pathway">
    <text evidence="2">Protein modification; protein glycosylation.</text>
</comment>
<keyword evidence="4" id="KW-0256">Endoplasmic reticulum</keyword>
<comment type="similarity">
    <text evidence="7">Belongs to the glycosyltransferase 68 family.</text>
</comment>
<keyword evidence="9" id="KW-0472">Membrane</keyword>
<dbReference type="GO" id="GO:0046922">
    <property type="term" value="F:peptide-O-fucosyltransferase activity"/>
    <property type="evidence" value="ECO:0007669"/>
    <property type="project" value="InterPro"/>
</dbReference>
<comment type="subcellular location">
    <subcellularLocation>
        <location evidence="1">Endoplasmic reticulum</location>
    </subcellularLocation>
</comment>
<evidence type="ECO:0000256" key="2">
    <source>
        <dbReference type="ARBA" id="ARBA00004922"/>
    </source>
</evidence>
<dbReference type="GO" id="GO:0005783">
    <property type="term" value="C:endoplasmic reticulum"/>
    <property type="evidence" value="ECO:0007669"/>
    <property type="project" value="UniProtKB-SubCell"/>
</dbReference>
<dbReference type="GO" id="GO:0006004">
    <property type="term" value="P:fucose metabolic process"/>
    <property type="evidence" value="ECO:0007669"/>
    <property type="project" value="UniProtKB-KW"/>
</dbReference>
<name>A0A9P6UA50_9FUNG</name>
<evidence type="ECO:0000256" key="9">
    <source>
        <dbReference type="SAM" id="Phobius"/>
    </source>
</evidence>
<evidence type="ECO:0000313" key="10">
    <source>
        <dbReference type="EMBL" id="KAG0267239.1"/>
    </source>
</evidence>
<evidence type="ECO:0000256" key="3">
    <source>
        <dbReference type="ARBA" id="ARBA00022679"/>
    </source>
</evidence>
<dbReference type="InterPro" id="IPR019378">
    <property type="entry name" value="GDP-Fuc_O-FucTrfase"/>
</dbReference>
<dbReference type="EMBL" id="JAAAJA010000006">
    <property type="protein sequence ID" value="KAG0267239.1"/>
    <property type="molecule type" value="Genomic_DNA"/>
</dbReference>
<feature type="transmembrane region" description="Helical" evidence="9">
    <location>
        <begin position="20"/>
        <end position="39"/>
    </location>
</feature>
<dbReference type="CDD" id="cd11296">
    <property type="entry name" value="O-FucT_like"/>
    <property type="match status" value="1"/>
</dbReference>
<evidence type="ECO:0000256" key="6">
    <source>
        <dbReference type="ARBA" id="ARBA00023277"/>
    </source>
</evidence>
<dbReference type="Gene3D" id="3.40.50.11340">
    <property type="match status" value="1"/>
</dbReference>
<dbReference type="Gene3D" id="3.40.50.11350">
    <property type="match status" value="1"/>
</dbReference>
<proteinExistence type="inferred from homology"/>
<evidence type="ECO:0000313" key="11">
    <source>
        <dbReference type="Proteomes" id="UP000726737"/>
    </source>
</evidence>
<keyword evidence="6" id="KW-0119">Carbohydrate metabolism</keyword>
<dbReference type="Proteomes" id="UP000726737">
    <property type="component" value="Unassembled WGS sequence"/>
</dbReference>
<sequence>MMKHQPYQSKDPFSSRRSKVLLIFAAITLASGWTVLHIIDLQRYLDTSILSWNKSSDHHASFNNDTDNDILKPAISHLDPNTKYLSYLPFAGLTNQFIALEVAAYTAKRLNRTLIIPPIITNTHNHENTHQRWSQFLDLPRFTELTGLTVLEWDTVRPLDAHQHQAGQDHAQMGRARGGQNPTAKRWNSVAENITCQIVYGYGAPDLNVNISGMNFLWHFLFRATFVDPPSRKPEIPFYDRKKYAQDNQHSDEDLIVMEDLVARYRDYDDSADINNGGYQILFLSHTFKVKDPEYGNRRYWMEIGQHLHFVPQVMEYVTDKMNEEVQGDHEVEMLPNDDPEEVHTEVETNTNKTPRTRIPHIAIHLRRGDIWKKCSEADKNSCIIPFDYYVHAVQRARALIASSSSLSINAEHMPVIVTTDTDSEDDLRQIKEHGWHTLDHEKYETARIWGPFGPAMIDSAILAHADVLIGSSKSTMSRIAALRQRTWYKRETIYSGEKDTKQKRMLLTRRSSNGMGKRRMDMEEENDDDVVLVY</sequence>
<evidence type="ECO:0000256" key="5">
    <source>
        <dbReference type="ARBA" id="ARBA00023253"/>
    </source>
</evidence>
<keyword evidence="11" id="KW-1185">Reference proteome</keyword>
<keyword evidence="3" id="KW-0808">Transferase</keyword>
<protein>
    <recommendedName>
        <fullName evidence="8">GDP-fucose protein O-fucosyltransferase 2</fullName>
    </recommendedName>
</protein>
<dbReference type="PANTHER" id="PTHR13398">
    <property type="entry name" value="GDP-FUCOSE PROTEIN O-FUCOSYLTRANSFERASE 2"/>
    <property type="match status" value="1"/>
</dbReference>
<dbReference type="OrthoDB" id="423313at2759"/>
<evidence type="ECO:0000256" key="7">
    <source>
        <dbReference type="ARBA" id="ARBA00025803"/>
    </source>
</evidence>
<dbReference type="PANTHER" id="PTHR13398:SF0">
    <property type="entry name" value="GDP-FUCOSE PROTEIN O-FUCOSYLTRANSFERASE 2"/>
    <property type="match status" value="1"/>
</dbReference>
<keyword evidence="9" id="KW-0812">Transmembrane</keyword>
<keyword evidence="5" id="KW-0294">Fucose metabolism</keyword>
<gene>
    <name evidence="10" type="ORF">BG011_007648</name>
</gene>